<dbReference type="InterPro" id="IPR011059">
    <property type="entry name" value="Metal-dep_hydrolase_composite"/>
</dbReference>
<comment type="caution">
    <text evidence="6">The sequence shown here is derived from an EMBL/GenBank/DDBJ whole genome shotgun (WGS) entry which is preliminary data.</text>
</comment>
<dbReference type="RefSeq" id="WP_196985194.1">
    <property type="nucleotide sequence ID" value="NZ_JADWYS010000001.1"/>
</dbReference>
<dbReference type="SUPFAM" id="SSF51556">
    <property type="entry name" value="Metallo-dependent hydrolases"/>
    <property type="match status" value="1"/>
</dbReference>
<name>A0A931MFF9_9BURK</name>
<evidence type="ECO:0000256" key="1">
    <source>
        <dbReference type="ARBA" id="ARBA00001947"/>
    </source>
</evidence>
<evidence type="ECO:0000313" key="6">
    <source>
        <dbReference type="EMBL" id="MBG9387258.1"/>
    </source>
</evidence>
<evidence type="ECO:0000256" key="4">
    <source>
        <dbReference type="ARBA" id="ARBA00022833"/>
    </source>
</evidence>
<dbReference type="Gene3D" id="2.30.40.10">
    <property type="entry name" value="Urease, subunit C, domain 1"/>
    <property type="match status" value="1"/>
</dbReference>
<comment type="cofactor">
    <cofactor evidence="1">
        <name>Zn(2+)</name>
        <dbReference type="ChEBI" id="CHEBI:29105"/>
    </cofactor>
</comment>
<dbReference type="GO" id="GO:0005829">
    <property type="term" value="C:cytosol"/>
    <property type="evidence" value="ECO:0007669"/>
    <property type="project" value="TreeGrafter"/>
</dbReference>
<dbReference type="InterPro" id="IPR051607">
    <property type="entry name" value="Metallo-dep_hydrolases"/>
</dbReference>
<dbReference type="Gene3D" id="3.20.20.140">
    <property type="entry name" value="Metal-dependent hydrolases"/>
    <property type="match status" value="1"/>
</dbReference>
<protein>
    <submittedName>
        <fullName evidence="6">Formimidoylglutamate deiminase</fullName>
        <ecNumber evidence="6">3.5.3.13</ecNumber>
    </submittedName>
</protein>
<dbReference type="InterPro" id="IPR010252">
    <property type="entry name" value="HutF"/>
</dbReference>
<dbReference type="NCBIfam" id="NF006684">
    <property type="entry name" value="PRK09229.1-5"/>
    <property type="match status" value="1"/>
</dbReference>
<evidence type="ECO:0000259" key="5">
    <source>
        <dbReference type="Pfam" id="PF01979"/>
    </source>
</evidence>
<evidence type="ECO:0000256" key="3">
    <source>
        <dbReference type="ARBA" id="ARBA00022801"/>
    </source>
</evidence>
<dbReference type="GO" id="GO:0019239">
    <property type="term" value="F:deaminase activity"/>
    <property type="evidence" value="ECO:0007669"/>
    <property type="project" value="TreeGrafter"/>
</dbReference>
<dbReference type="EC" id="3.5.3.13" evidence="6"/>
<accession>A0A931MFF9</accession>
<evidence type="ECO:0000313" key="7">
    <source>
        <dbReference type="Proteomes" id="UP000651050"/>
    </source>
</evidence>
<dbReference type="PANTHER" id="PTHR11271:SF48">
    <property type="entry name" value="AMIDOHYDROLASE-RELATED DOMAIN-CONTAINING PROTEIN"/>
    <property type="match status" value="1"/>
</dbReference>
<feature type="domain" description="Amidohydrolase-related" evidence="5">
    <location>
        <begin position="55"/>
        <end position="433"/>
    </location>
</feature>
<dbReference type="Proteomes" id="UP000651050">
    <property type="component" value="Unassembled WGS sequence"/>
</dbReference>
<dbReference type="GO" id="GO:0050416">
    <property type="term" value="F:formimidoylglutamate deiminase activity"/>
    <property type="evidence" value="ECO:0007669"/>
    <property type="project" value="UniProtKB-EC"/>
</dbReference>
<dbReference type="GO" id="GO:0046872">
    <property type="term" value="F:metal ion binding"/>
    <property type="evidence" value="ECO:0007669"/>
    <property type="project" value="UniProtKB-KW"/>
</dbReference>
<gene>
    <name evidence="6" type="ORF">I5803_04450</name>
</gene>
<dbReference type="EMBL" id="JADWYS010000001">
    <property type="protein sequence ID" value="MBG9387258.1"/>
    <property type="molecule type" value="Genomic_DNA"/>
</dbReference>
<sequence length="452" mass="47893">MSVEPRRFFAASAWIGGAWLKDVVLAVGPDGRWAAVEPDAPASAREGAVHLAGPVLPGLVNGHSHAFQRAMAGLAERSGGSADNFWSWRDRMYTLAHRMNPQRLEAVAAFLYEELLHAGYTQVCEFHYLHHASLAPGADPLDMAMALVRAARRTGIGLTLLPTLYMRSGFGAAGLRDDQQPFASTPASVLRIAKEVRAAAPDALVTSAVAVHSLRAVGAPALAELVAGAAEDMPLHIHIAEQQQEVDDCQIQLGRRPIEWLAANVRLDSRWNLVHATHAAPDELDAVRHRGASIVLCPSTEANLGDGVFDLPGWLGRSGSWSIGSDSHVTRSWQEELRLAEYSQRLVHRKRNIAAQASLSDSSAAALFEGALQGGAAAAGVPLGGIVPGQRADFMVVDARAPALAGVDAEHVLDAMVFSSPEVPLAQVFVAGRAAPPRDPAIAAAYASALRG</sequence>
<dbReference type="Pfam" id="PF01979">
    <property type="entry name" value="Amidohydro_1"/>
    <property type="match status" value="1"/>
</dbReference>
<dbReference type="NCBIfam" id="TIGR02022">
    <property type="entry name" value="hutF"/>
    <property type="match status" value="1"/>
</dbReference>
<keyword evidence="4" id="KW-0862">Zinc</keyword>
<proteinExistence type="predicted"/>
<evidence type="ECO:0000256" key="2">
    <source>
        <dbReference type="ARBA" id="ARBA00022723"/>
    </source>
</evidence>
<dbReference type="InterPro" id="IPR032466">
    <property type="entry name" value="Metal_Hydrolase"/>
</dbReference>
<keyword evidence="7" id="KW-1185">Reference proteome</keyword>
<organism evidence="6 7">
    <name type="scientific">Caenimonas aquaedulcis</name>
    <dbReference type="NCBI Taxonomy" id="2793270"/>
    <lineage>
        <taxon>Bacteria</taxon>
        <taxon>Pseudomonadati</taxon>
        <taxon>Pseudomonadota</taxon>
        <taxon>Betaproteobacteria</taxon>
        <taxon>Burkholderiales</taxon>
        <taxon>Comamonadaceae</taxon>
        <taxon>Caenimonas</taxon>
    </lineage>
</organism>
<keyword evidence="3 6" id="KW-0378">Hydrolase</keyword>
<dbReference type="AlphaFoldDB" id="A0A931MFF9"/>
<keyword evidence="2" id="KW-0479">Metal-binding</keyword>
<dbReference type="InterPro" id="IPR006680">
    <property type="entry name" value="Amidohydro-rel"/>
</dbReference>
<reference evidence="6" key="1">
    <citation type="submission" date="2020-11" db="EMBL/GenBank/DDBJ databases">
        <title>Bacterial whole genome sequence for Caenimonas sp. DR4.4.</title>
        <authorList>
            <person name="Le V."/>
            <person name="Ko S.-R."/>
            <person name="Ahn C.-Y."/>
            <person name="Oh H.-M."/>
        </authorList>
    </citation>
    <scope>NUCLEOTIDE SEQUENCE</scope>
    <source>
        <strain evidence="6">DR4.4</strain>
    </source>
</reference>
<dbReference type="PANTHER" id="PTHR11271">
    <property type="entry name" value="GUANINE DEAMINASE"/>
    <property type="match status" value="1"/>
</dbReference>